<organism evidence="2 3">
    <name type="scientific">Euzebyella marina</name>
    <dbReference type="NCBI Taxonomy" id="1761453"/>
    <lineage>
        <taxon>Bacteria</taxon>
        <taxon>Pseudomonadati</taxon>
        <taxon>Bacteroidota</taxon>
        <taxon>Flavobacteriia</taxon>
        <taxon>Flavobacteriales</taxon>
        <taxon>Flavobacteriaceae</taxon>
        <taxon>Euzebyella</taxon>
    </lineage>
</organism>
<dbReference type="RefSeq" id="WP_121848547.1">
    <property type="nucleotide sequence ID" value="NZ_CP032050.1"/>
</dbReference>
<keyword evidence="1" id="KW-0732">Signal</keyword>
<reference evidence="2 3" key="1">
    <citation type="submission" date="2018-08" db="EMBL/GenBank/DDBJ databases">
        <title>The reduced genetic potential of extracellular carbohydrate catabolism in Euzebyella marina RN62, a Flavobacteriia bacterium isolated from the hadal water.</title>
        <authorList>
            <person name="Xue C."/>
        </authorList>
    </citation>
    <scope>NUCLEOTIDE SEQUENCE [LARGE SCALE GENOMIC DNA]</scope>
    <source>
        <strain evidence="2 3">RN62</strain>
    </source>
</reference>
<protein>
    <submittedName>
        <fullName evidence="2">Uncharacterized protein</fullName>
    </submittedName>
</protein>
<dbReference type="EMBL" id="CP032050">
    <property type="protein sequence ID" value="AYN67531.1"/>
    <property type="molecule type" value="Genomic_DNA"/>
</dbReference>
<accession>A0A3G2L5S6</accession>
<dbReference type="InterPro" id="IPR045391">
    <property type="entry name" value="DUF6520"/>
</dbReference>
<proteinExistence type="predicted"/>
<gene>
    <name evidence="2" type="ORF">D1013_09235</name>
</gene>
<evidence type="ECO:0000313" key="2">
    <source>
        <dbReference type="EMBL" id="AYN67531.1"/>
    </source>
</evidence>
<name>A0A3G2L5S6_9FLAO</name>
<dbReference type="Pfam" id="PF20130">
    <property type="entry name" value="DUF6520"/>
    <property type="match status" value="1"/>
</dbReference>
<feature type="chain" id="PRO_5018088166" evidence="1">
    <location>
        <begin position="25"/>
        <end position="81"/>
    </location>
</feature>
<dbReference type="OrthoDB" id="1179119at2"/>
<feature type="signal peptide" evidence="1">
    <location>
        <begin position="1"/>
        <end position="24"/>
    </location>
</feature>
<dbReference type="KEGG" id="emar:D1013_09235"/>
<dbReference type="AlphaFoldDB" id="A0A3G2L5S6"/>
<keyword evidence="3" id="KW-1185">Reference proteome</keyword>
<evidence type="ECO:0000256" key="1">
    <source>
        <dbReference type="SAM" id="SignalP"/>
    </source>
</evidence>
<dbReference type="Proteomes" id="UP000276309">
    <property type="component" value="Chromosome"/>
</dbReference>
<evidence type="ECO:0000313" key="3">
    <source>
        <dbReference type="Proteomes" id="UP000276309"/>
    </source>
</evidence>
<sequence>MKNRFLKPVLPAFAILLAMGLAFADASPTADREAYYKPLNQDWQPIMVEEACYQGGDNQCSYLGHQLYSSPSFSSTALSKP</sequence>